<evidence type="ECO:0000313" key="14">
    <source>
        <dbReference type="Proteomes" id="UP000673375"/>
    </source>
</evidence>
<sequence length="298" mass="33289">MNLLENKKASLSFEVFPPSSKATIDGLYSSLQQMEDLRPDFISVTCSNRQLSLEDSTVKIATHIQTHHQVPSIVHLSAAYLNKGDVDQVLESLHQKKIHNILALRGDLYPEIPRGTDFLYAGDLIAYIKEWDQSFSISAACYPEGHPESANTIADIYHLREKVQAGADQLITQLFFDNDLFYQFQEKCWLAGIDVPIIAGIMPVVNKRQAERIIRTANVQLPKKFLAILDKYADNPIALRDAGLAYAIDQIVDLVTQGVSGIHLYTMNQAEIARSIYNATHSLFASTVENQQPISISS</sequence>
<comment type="pathway">
    <text evidence="2 12">One-carbon metabolism; tetrahydrofolate interconversion.</text>
</comment>
<comment type="pathway">
    <text evidence="10">Amino-acid biosynthesis; L-methionine biosynthesis via de novo pathway.</text>
</comment>
<keyword evidence="8" id="KW-0520">NAD</keyword>
<evidence type="ECO:0000256" key="2">
    <source>
        <dbReference type="ARBA" id="ARBA00004777"/>
    </source>
</evidence>
<keyword evidence="7 12" id="KW-0560">Oxidoreductase</keyword>
<keyword evidence="6 12" id="KW-0274">FAD</keyword>
<organism evidence="13 14">
    <name type="scientific">Enterococcus larvae</name>
    <dbReference type="NCBI Taxonomy" id="2794352"/>
    <lineage>
        <taxon>Bacteria</taxon>
        <taxon>Bacillati</taxon>
        <taxon>Bacillota</taxon>
        <taxon>Bacilli</taxon>
        <taxon>Lactobacillales</taxon>
        <taxon>Enterococcaceae</taxon>
        <taxon>Enterococcus</taxon>
    </lineage>
</organism>
<dbReference type="SUPFAM" id="SSF51730">
    <property type="entry name" value="FAD-linked oxidoreductase"/>
    <property type="match status" value="1"/>
</dbReference>
<protein>
    <recommendedName>
        <fullName evidence="12">Methylenetetrahydrofolate reductase</fullName>
        <ecNumber evidence="12">1.5.1.54</ecNumber>
    </recommendedName>
</protein>
<dbReference type="InterPro" id="IPR029041">
    <property type="entry name" value="FAD-linked_oxidoreductase-like"/>
</dbReference>
<dbReference type="PANTHER" id="PTHR45754:SF3">
    <property type="entry name" value="METHYLENETETRAHYDROFOLATE REDUCTASE (NADPH)"/>
    <property type="match status" value="1"/>
</dbReference>
<comment type="cofactor">
    <cofactor evidence="1 12">
        <name>FAD</name>
        <dbReference type="ChEBI" id="CHEBI:57692"/>
    </cofactor>
</comment>
<evidence type="ECO:0000256" key="8">
    <source>
        <dbReference type="ARBA" id="ARBA00023027"/>
    </source>
</evidence>
<evidence type="ECO:0000256" key="5">
    <source>
        <dbReference type="ARBA" id="ARBA00022630"/>
    </source>
</evidence>
<evidence type="ECO:0000256" key="7">
    <source>
        <dbReference type="ARBA" id="ARBA00023002"/>
    </source>
</evidence>
<reference evidence="13 14" key="1">
    <citation type="submission" date="2020-12" db="EMBL/GenBank/DDBJ databases">
        <title>Vagococcus allomyrinae sp. nov. and Enterococcus lavae sp. nov., isolated from the larvae of Allomyrina dichotoma.</title>
        <authorList>
            <person name="Lee S.D."/>
        </authorList>
    </citation>
    <scope>NUCLEOTIDE SEQUENCE [LARGE SCALE GENOMIC DNA]</scope>
    <source>
        <strain evidence="13 14">BWM-S5</strain>
    </source>
</reference>
<evidence type="ECO:0000256" key="3">
    <source>
        <dbReference type="ARBA" id="ARBA00006743"/>
    </source>
</evidence>
<accession>A0ABS4CMF2</accession>
<keyword evidence="9" id="KW-0486">Methionine biosynthesis</keyword>
<evidence type="ECO:0000256" key="1">
    <source>
        <dbReference type="ARBA" id="ARBA00001974"/>
    </source>
</evidence>
<name>A0ABS4CMF2_9ENTE</name>
<dbReference type="EC" id="1.5.1.54" evidence="12"/>
<dbReference type="NCBIfam" id="TIGR00676">
    <property type="entry name" value="fadh2"/>
    <property type="match status" value="1"/>
</dbReference>
<comment type="caution">
    <text evidence="13">The sequence shown here is derived from an EMBL/GenBank/DDBJ whole genome shotgun (WGS) entry which is preliminary data.</text>
</comment>
<keyword evidence="14" id="KW-1185">Reference proteome</keyword>
<keyword evidence="4" id="KW-0028">Amino-acid biosynthesis</keyword>
<keyword evidence="5 12" id="KW-0285">Flavoprotein</keyword>
<evidence type="ECO:0000256" key="6">
    <source>
        <dbReference type="ARBA" id="ARBA00022827"/>
    </source>
</evidence>
<comment type="catalytic activity">
    <reaction evidence="11">
        <text>(6S)-5-methyl-5,6,7,8-tetrahydrofolate + NAD(+) = (6R)-5,10-methylene-5,6,7,8-tetrahydrofolate + NADH + H(+)</text>
        <dbReference type="Rhea" id="RHEA:19821"/>
        <dbReference type="ChEBI" id="CHEBI:15378"/>
        <dbReference type="ChEBI" id="CHEBI:15636"/>
        <dbReference type="ChEBI" id="CHEBI:18608"/>
        <dbReference type="ChEBI" id="CHEBI:57540"/>
        <dbReference type="ChEBI" id="CHEBI:57945"/>
        <dbReference type="EC" id="1.5.1.54"/>
    </reaction>
    <physiologicalReaction direction="right-to-left" evidence="11">
        <dbReference type="Rhea" id="RHEA:19823"/>
    </physiologicalReaction>
</comment>
<evidence type="ECO:0000313" key="13">
    <source>
        <dbReference type="EMBL" id="MBP1047363.1"/>
    </source>
</evidence>
<dbReference type="InterPro" id="IPR003171">
    <property type="entry name" value="Mehydrof_redctse-like"/>
</dbReference>
<dbReference type="EMBL" id="JAEDXU010000007">
    <property type="protein sequence ID" value="MBP1047363.1"/>
    <property type="molecule type" value="Genomic_DNA"/>
</dbReference>
<dbReference type="InterPro" id="IPR004620">
    <property type="entry name" value="MTHF_reductase_bac"/>
</dbReference>
<evidence type="ECO:0000256" key="11">
    <source>
        <dbReference type="ARBA" id="ARBA00048628"/>
    </source>
</evidence>
<evidence type="ECO:0000256" key="9">
    <source>
        <dbReference type="ARBA" id="ARBA00023167"/>
    </source>
</evidence>
<dbReference type="PANTHER" id="PTHR45754">
    <property type="entry name" value="METHYLENETETRAHYDROFOLATE REDUCTASE"/>
    <property type="match status" value="1"/>
</dbReference>
<dbReference type="Gene3D" id="3.20.20.220">
    <property type="match status" value="1"/>
</dbReference>
<dbReference type="RefSeq" id="WP_209558143.1">
    <property type="nucleotide sequence ID" value="NZ_JAEDXU010000007.1"/>
</dbReference>
<evidence type="ECO:0000256" key="4">
    <source>
        <dbReference type="ARBA" id="ARBA00022605"/>
    </source>
</evidence>
<dbReference type="Pfam" id="PF02219">
    <property type="entry name" value="MTHFR"/>
    <property type="match status" value="1"/>
</dbReference>
<evidence type="ECO:0000256" key="10">
    <source>
        <dbReference type="ARBA" id="ARBA00034478"/>
    </source>
</evidence>
<comment type="similarity">
    <text evidence="3 12">Belongs to the methylenetetrahydrofolate reductase family.</text>
</comment>
<evidence type="ECO:0000256" key="12">
    <source>
        <dbReference type="RuleBase" id="RU003862"/>
    </source>
</evidence>
<gene>
    <name evidence="13" type="primary">metF</name>
    <name evidence="13" type="ORF">I6N96_13850</name>
</gene>
<dbReference type="GO" id="GO:0004489">
    <property type="term" value="F:methylenetetrahydrofolate reductase [NAD(P)H] activity"/>
    <property type="evidence" value="ECO:0007669"/>
    <property type="project" value="UniProtKB-EC"/>
</dbReference>
<dbReference type="Proteomes" id="UP000673375">
    <property type="component" value="Unassembled WGS sequence"/>
</dbReference>
<dbReference type="CDD" id="cd00537">
    <property type="entry name" value="MTHFR"/>
    <property type="match status" value="1"/>
</dbReference>
<proteinExistence type="inferred from homology"/>